<feature type="domain" description="GAG-pre-integrase" evidence="1">
    <location>
        <begin position="370"/>
        <end position="422"/>
    </location>
</feature>
<proteinExistence type="predicted"/>
<dbReference type="PANTHER" id="PTHR37610">
    <property type="entry name" value="CCHC-TYPE DOMAIN-CONTAINING PROTEIN"/>
    <property type="match status" value="1"/>
</dbReference>
<keyword evidence="4" id="KW-1185">Reference proteome</keyword>
<evidence type="ECO:0008006" key="5">
    <source>
        <dbReference type="Google" id="ProtNLM"/>
    </source>
</evidence>
<dbReference type="EMBL" id="JAVXUO010001073">
    <property type="protein sequence ID" value="KAK2986255.1"/>
    <property type="molecule type" value="Genomic_DNA"/>
</dbReference>
<comment type="caution">
    <text evidence="3">The sequence shown here is derived from an EMBL/GenBank/DDBJ whole genome shotgun (WGS) entry which is preliminary data.</text>
</comment>
<dbReference type="Pfam" id="PF13976">
    <property type="entry name" value="gag_pre-integrs"/>
    <property type="match status" value="1"/>
</dbReference>
<dbReference type="AlphaFoldDB" id="A0AA88RNZ2"/>
<dbReference type="PANTHER" id="PTHR37610:SF97">
    <property type="entry name" value="RETROTRANSPOSON GAG DOMAIN-CONTAINING PROTEIN"/>
    <property type="match status" value="1"/>
</dbReference>
<dbReference type="InterPro" id="IPR029472">
    <property type="entry name" value="Copia-like_N"/>
</dbReference>
<evidence type="ECO:0000313" key="3">
    <source>
        <dbReference type="EMBL" id="KAK2986255.1"/>
    </source>
</evidence>
<evidence type="ECO:0000259" key="2">
    <source>
        <dbReference type="Pfam" id="PF14244"/>
    </source>
</evidence>
<accession>A0AA88RNZ2</accession>
<dbReference type="Proteomes" id="UP001187471">
    <property type="component" value="Unassembled WGS sequence"/>
</dbReference>
<reference evidence="3" key="1">
    <citation type="submission" date="2022-12" db="EMBL/GenBank/DDBJ databases">
        <title>Draft genome assemblies for two species of Escallonia (Escalloniales).</title>
        <authorList>
            <person name="Chanderbali A."/>
            <person name="Dervinis C."/>
            <person name="Anghel I."/>
            <person name="Soltis D."/>
            <person name="Soltis P."/>
            <person name="Zapata F."/>
        </authorList>
    </citation>
    <scope>NUCLEOTIDE SEQUENCE</scope>
    <source>
        <strain evidence="3">UCBG92.1500</strain>
        <tissue evidence="3">Leaf</tissue>
    </source>
</reference>
<evidence type="ECO:0000259" key="1">
    <source>
        <dbReference type="Pfam" id="PF13976"/>
    </source>
</evidence>
<name>A0AA88RNZ2_9ASTE</name>
<dbReference type="Pfam" id="PF14244">
    <property type="entry name" value="Retrotran_gag_3"/>
    <property type="match status" value="1"/>
</dbReference>
<organism evidence="3 4">
    <name type="scientific">Escallonia rubra</name>
    <dbReference type="NCBI Taxonomy" id="112253"/>
    <lineage>
        <taxon>Eukaryota</taxon>
        <taxon>Viridiplantae</taxon>
        <taxon>Streptophyta</taxon>
        <taxon>Embryophyta</taxon>
        <taxon>Tracheophyta</taxon>
        <taxon>Spermatophyta</taxon>
        <taxon>Magnoliopsida</taxon>
        <taxon>eudicotyledons</taxon>
        <taxon>Gunneridae</taxon>
        <taxon>Pentapetalae</taxon>
        <taxon>asterids</taxon>
        <taxon>campanulids</taxon>
        <taxon>Escalloniales</taxon>
        <taxon>Escalloniaceae</taxon>
        <taxon>Escallonia</taxon>
    </lineage>
</organism>
<protein>
    <recommendedName>
        <fullName evidence="5">Retrotransposon Copia-like N-terminal domain-containing protein</fullName>
    </recommendedName>
</protein>
<sequence>MTEATANSNHGGLMSVTSTPPCTVIDINSPYYLPTANHPGLNFVIHPLSENGENYFTWRRNFLNALRSKNKAGFVDGTIGKAYVNSQNFQPWVQCNAIVLSWLTKALAKEIQSSAAHADTASEVRLDLQERFTQGVAPQVYELKSAIALLQQEKTTISSYYGKLKSVWNELEVSNPIPVCTCGCICGAAKNMESMREEEKVYAFLISLDDIFNTVRSQILSIDPLPTLGRAYAIAAQEEKQQLVAATRTPPLEATTLLAQHVGDIQSMAFAATTGRRREKRIRGSGEKIWCTQCGKPNHSKEQCYELVGYPANWSASRHRSVEVGTSAYMSDNFSGKTATEIPWDLPSGTLIGVGKARTCLYFSESTGGGTTLIANMKKDTNLWHHRLGHLPIDCLPLISNISGKFDFKSQLICDACCKAKQTQLSIPTWTTKTTRAFELIHSDIGDHIIVDLTQEHTICSLS</sequence>
<gene>
    <name evidence="3" type="ORF">RJ640_021824</name>
</gene>
<evidence type="ECO:0000313" key="4">
    <source>
        <dbReference type="Proteomes" id="UP001187471"/>
    </source>
</evidence>
<feature type="domain" description="Retrotransposon Copia-like N-terminal" evidence="2">
    <location>
        <begin position="38"/>
        <end position="80"/>
    </location>
</feature>
<dbReference type="InterPro" id="IPR025724">
    <property type="entry name" value="GAG-pre-integrase_dom"/>
</dbReference>